<proteinExistence type="predicted"/>
<evidence type="ECO:0000313" key="4">
    <source>
        <dbReference type="EMBL" id="TBN13073.1"/>
    </source>
</evidence>
<evidence type="ECO:0000259" key="3">
    <source>
        <dbReference type="Pfam" id="PF18962"/>
    </source>
</evidence>
<dbReference type="OrthoDB" id="626902at2"/>
<dbReference type="AlphaFoldDB" id="A0A4Q9FIE2"/>
<dbReference type="Pfam" id="PF18962">
    <property type="entry name" value="Por_Secre_tail"/>
    <property type="match status" value="1"/>
</dbReference>
<dbReference type="RefSeq" id="WP_130938246.1">
    <property type="nucleotide sequence ID" value="NZ_BMEE01000006.1"/>
</dbReference>
<reference evidence="4 5" key="1">
    <citation type="journal article" date="2015" name="Int. J. Syst. Evol. Microbiol.">
        <title>Hyunsoonleella pacifica sp. nov., isolated from seawater of South Pacific Gyre.</title>
        <authorList>
            <person name="Gao X."/>
            <person name="Zhang Z."/>
            <person name="Dai X."/>
            <person name="Zhang X.H."/>
        </authorList>
    </citation>
    <scope>NUCLEOTIDE SEQUENCE [LARGE SCALE GENOMIC DNA]</scope>
    <source>
        <strain evidence="4 5">SW033</strain>
    </source>
</reference>
<evidence type="ECO:0000256" key="2">
    <source>
        <dbReference type="SAM" id="SignalP"/>
    </source>
</evidence>
<dbReference type="InterPro" id="IPR026444">
    <property type="entry name" value="Secre_tail"/>
</dbReference>
<gene>
    <name evidence="4" type="ORF">EYD46_16355</name>
</gene>
<protein>
    <submittedName>
        <fullName evidence="4">T9SS type A sorting domain-containing protein</fullName>
    </submittedName>
</protein>
<evidence type="ECO:0000313" key="5">
    <source>
        <dbReference type="Proteomes" id="UP000292372"/>
    </source>
</evidence>
<keyword evidence="5" id="KW-1185">Reference proteome</keyword>
<feature type="chain" id="PRO_5020617471" evidence="2">
    <location>
        <begin position="20"/>
        <end position="250"/>
    </location>
</feature>
<evidence type="ECO:0000256" key="1">
    <source>
        <dbReference type="ARBA" id="ARBA00022729"/>
    </source>
</evidence>
<organism evidence="4 5">
    <name type="scientific">Hyunsoonleella pacifica</name>
    <dbReference type="NCBI Taxonomy" id="1080224"/>
    <lineage>
        <taxon>Bacteria</taxon>
        <taxon>Pseudomonadati</taxon>
        <taxon>Bacteroidota</taxon>
        <taxon>Flavobacteriia</taxon>
        <taxon>Flavobacteriales</taxon>
        <taxon>Flavobacteriaceae</taxon>
    </lineage>
</organism>
<accession>A0A4Q9FIE2</accession>
<dbReference type="EMBL" id="SIRS01000007">
    <property type="protein sequence ID" value="TBN13073.1"/>
    <property type="molecule type" value="Genomic_DNA"/>
</dbReference>
<sequence>MKKITFFVITLCIATSTYAQFIGAGEYRLRNNFTTNGTVYLSHDGSKAIRATSTASDATKFTLVSTGVADQYNIVIHTNDGILRANSTSEIPVVAYSGSPSTSNPNVWSVVDSGSTGSGGETAYNILTPLTSTTRYLVYNNSTDAIGYSGGNFTRTQWILERLSPPLSTNDLEKSSVFISNPIQDKMTIKGLEGKVNQIEVFNVLGELMISKSTIDSLSINVETNSLSSGLYLVKFYGEAFAFTKKIIKR</sequence>
<dbReference type="Proteomes" id="UP000292372">
    <property type="component" value="Unassembled WGS sequence"/>
</dbReference>
<keyword evidence="1 2" id="KW-0732">Signal</keyword>
<dbReference type="NCBIfam" id="TIGR04183">
    <property type="entry name" value="Por_Secre_tail"/>
    <property type="match status" value="1"/>
</dbReference>
<name>A0A4Q9FIE2_9FLAO</name>
<dbReference type="Gene3D" id="2.80.10.50">
    <property type="match status" value="1"/>
</dbReference>
<feature type="signal peptide" evidence="2">
    <location>
        <begin position="1"/>
        <end position="19"/>
    </location>
</feature>
<feature type="domain" description="Secretion system C-terminal sorting" evidence="3">
    <location>
        <begin position="181"/>
        <end position="248"/>
    </location>
</feature>
<comment type="caution">
    <text evidence="4">The sequence shown here is derived from an EMBL/GenBank/DDBJ whole genome shotgun (WGS) entry which is preliminary data.</text>
</comment>